<comment type="caution">
    <text evidence="1">The sequence shown here is derived from an EMBL/GenBank/DDBJ whole genome shotgun (WGS) entry which is preliminary data.</text>
</comment>
<evidence type="ECO:0000313" key="1">
    <source>
        <dbReference type="EMBL" id="RDZ07213.1"/>
    </source>
</evidence>
<accession>A0A3D8WUN3</accession>
<name>A0A3D8WUN3_PRIMG</name>
<dbReference type="Pfam" id="PF13814">
    <property type="entry name" value="Replic_Relax"/>
    <property type="match status" value="1"/>
</dbReference>
<dbReference type="Proteomes" id="UP000256519">
    <property type="component" value="Unassembled WGS sequence"/>
</dbReference>
<dbReference type="EMBL" id="PQWM01000054">
    <property type="protein sequence ID" value="RDZ07213.1"/>
    <property type="molecule type" value="Genomic_DNA"/>
</dbReference>
<gene>
    <name evidence="1" type="ORF">C3744_27810</name>
</gene>
<proteinExistence type="predicted"/>
<dbReference type="InterPro" id="IPR025855">
    <property type="entry name" value="Replic_Relax"/>
</dbReference>
<organism evidence="1 2">
    <name type="scientific">Priestia megaterium</name>
    <name type="common">Bacillus megaterium</name>
    <dbReference type="NCBI Taxonomy" id="1404"/>
    <lineage>
        <taxon>Bacteria</taxon>
        <taxon>Bacillati</taxon>
        <taxon>Bacillota</taxon>
        <taxon>Bacilli</taxon>
        <taxon>Bacillales</taxon>
        <taxon>Bacillaceae</taxon>
        <taxon>Priestia</taxon>
    </lineage>
</organism>
<evidence type="ECO:0008006" key="3">
    <source>
        <dbReference type="Google" id="ProtNLM"/>
    </source>
</evidence>
<sequence length="196" mass="23187">MQKLVSREQREESILLSLKTLDYLTRSQLQVLHDLGSVRNASRVLKQMDDYVSSFRDGENVYYLNSAGRERVGCKKVRKKTLQARHYIMRNSLYIGYGCPQTWKNEQSFEVPKQVKVICDAYFVEDDQFHIVEVDHMQKMSVNRTKINKYRKLINLGVFDKPPVFIWITTTDYRRKQLEHLCIGLDVQIFTVSDFH</sequence>
<dbReference type="AlphaFoldDB" id="A0A3D8WUN3"/>
<protein>
    <recommendedName>
        <fullName evidence="3">Replication-relaxation</fullName>
    </recommendedName>
</protein>
<reference evidence="1 2" key="1">
    <citation type="journal article" date="2018" name="Appl. Environ. Microbiol.">
        <title>Antimicrobial susceptibility testing and tentative epidemiological cut-off values of five Bacillus species relevant for use as animal feed additives or for plant protection.</title>
        <authorList>
            <person name="Agerso Y."/>
            <person name="Stuer-Lauridsen B."/>
            <person name="Bjerre K."/>
            <person name="Jensen M.G."/>
            <person name="Johansen E."/>
            <person name="Bennedsen M."/>
            <person name="Brockmann E."/>
            <person name="Nielsen B."/>
        </authorList>
    </citation>
    <scope>NUCLEOTIDE SEQUENCE [LARGE SCALE GENOMIC DNA]</scope>
    <source>
        <strain evidence="1 2">CHCC20162</strain>
    </source>
</reference>
<evidence type="ECO:0000313" key="2">
    <source>
        <dbReference type="Proteomes" id="UP000256519"/>
    </source>
</evidence>